<dbReference type="SUPFAM" id="SSF64518">
    <property type="entry name" value="Phase 1 flagellin"/>
    <property type="match status" value="1"/>
</dbReference>
<dbReference type="GO" id="GO:0009424">
    <property type="term" value="C:bacterial-type flagellum hook"/>
    <property type="evidence" value="ECO:0007669"/>
    <property type="project" value="InterPro"/>
</dbReference>
<dbReference type="Proteomes" id="UP000411588">
    <property type="component" value="Unassembled WGS sequence"/>
</dbReference>
<dbReference type="PANTHER" id="PTHR42792">
    <property type="entry name" value="FLAGELLIN"/>
    <property type="match status" value="1"/>
</dbReference>
<dbReference type="EMBL" id="LK932465">
    <property type="protein sequence ID" value="CDS83167.1"/>
    <property type="molecule type" value="Genomic_DNA"/>
</dbReference>
<organism evidence="2">
    <name type="scientific">Clostridioides difficile</name>
    <name type="common">Peptoclostridium difficile</name>
    <dbReference type="NCBI Taxonomy" id="1496"/>
    <lineage>
        <taxon>Bacteria</taxon>
        <taxon>Bacillati</taxon>
        <taxon>Bacillota</taxon>
        <taxon>Clostridia</taxon>
        <taxon>Peptostreptococcales</taxon>
        <taxon>Peptostreptococcaceae</taxon>
        <taxon>Clostridioides</taxon>
    </lineage>
</organism>
<dbReference type="EMBL" id="FUPS01000015">
    <property type="protein sequence ID" value="SJT05576.1"/>
    <property type="molecule type" value="Genomic_DNA"/>
</dbReference>
<proteinExistence type="predicted"/>
<dbReference type="PANTHER" id="PTHR42792:SF1">
    <property type="entry name" value="FLAGELLAR HOOK-ASSOCIATED PROTEIN 3"/>
    <property type="match status" value="1"/>
</dbReference>
<dbReference type="EMBL" id="LK932861">
    <property type="protein sequence ID" value="CDS98627.1"/>
    <property type="molecule type" value="Genomic_DNA"/>
</dbReference>
<reference evidence="5" key="4">
    <citation type="submission" date="2021-06" db="EMBL/GenBank/DDBJ databases">
        <authorList>
            <consortium name="NCBI Pathogen Detection Project"/>
        </authorList>
    </citation>
    <scope>NUCLEOTIDE SEQUENCE</scope>
    <source>
        <strain evidence="5">HN1000</strain>
    </source>
</reference>
<evidence type="ECO:0000313" key="2">
    <source>
        <dbReference type="EMBL" id="CDS83167.1"/>
    </source>
</evidence>
<dbReference type="Proteomes" id="UP000878956">
    <property type="component" value="Unassembled WGS sequence"/>
</dbReference>
<dbReference type="GO" id="GO:0071973">
    <property type="term" value="P:bacterial-type flagellum-dependent cell motility"/>
    <property type="evidence" value="ECO:0007669"/>
    <property type="project" value="InterPro"/>
</dbReference>
<gene>
    <name evidence="2" type="primary">flgL</name>
    <name evidence="4" type="ORF">BN1095_210139</name>
    <name evidence="2" type="ORF">BN1096_160131</name>
    <name evidence="3" type="ORF">BN1097_140133</name>
    <name evidence="5" type="ORF">KRM00_000225</name>
    <name evidence="7" type="ORF">SAMEA1402399_03098</name>
    <name evidence="6" type="ORF">SAMEA3375112_03528</name>
</gene>
<protein>
    <submittedName>
        <fullName evidence="3 7">Flagellar hook-associated protein</fullName>
    </submittedName>
    <submittedName>
        <fullName evidence="2 5">Flagellar hook-associated protein FlgL</fullName>
    </submittedName>
    <submittedName>
        <fullName evidence="6">Hook-filament junction protein</fullName>
    </submittedName>
</protein>
<dbReference type="Gene3D" id="1.20.1330.10">
    <property type="entry name" value="f41 fragment of flagellin, N-terminal domain"/>
    <property type="match status" value="1"/>
</dbReference>
<dbReference type="EMBL" id="CAADAN010000013">
    <property type="protein sequence ID" value="VFD34448.1"/>
    <property type="molecule type" value="Genomic_DNA"/>
</dbReference>
<dbReference type="EMBL" id="DAEPXK010000002">
    <property type="protein sequence ID" value="HBH1540772.1"/>
    <property type="molecule type" value="Genomic_DNA"/>
</dbReference>
<dbReference type="Pfam" id="PF00669">
    <property type="entry name" value="Flagellin_N"/>
    <property type="match status" value="1"/>
</dbReference>
<dbReference type="RefSeq" id="WP_003436043.1">
    <property type="nucleotide sequence ID" value="NZ_AP031492.1"/>
</dbReference>
<dbReference type="InterPro" id="IPR013384">
    <property type="entry name" value="Flagell_FlgL"/>
</dbReference>
<dbReference type="GO" id="GO:0005198">
    <property type="term" value="F:structural molecule activity"/>
    <property type="evidence" value="ECO:0007669"/>
    <property type="project" value="InterPro"/>
</dbReference>
<sequence length="310" mass="34212">MRVSTGMMSSSYLNSLQDNLQRLDKVNRQVNTTKEINKLSDNPYKAIKILNSKSEIKTMETYVENCKDTGNWLETTDTALDQLGKLLSDIKKTLVASGDGAYSDDELKTLSNETNEKMKEIANALNATHEGKYIFSGSNTGVPPVECIDNADGSVSLKFNSSLNLNKLNDSLSMDIAQGISVDYNVKLSSLGFDPTKTDPFEELNNISKKLANPDADAIKELTTTCLGDMEQLIENTVNVRSIYGTKANTVEAMKEKNDDSLIQLKDILSQNEEIDYGEKLVQLKAAELTYQASLQTGGKLFNVSILDYI</sequence>
<dbReference type="NCBIfam" id="TIGR02550">
    <property type="entry name" value="flagell_flgL"/>
    <property type="match status" value="1"/>
</dbReference>
<dbReference type="Proteomes" id="UP000189137">
    <property type="component" value="Unassembled WGS sequence"/>
</dbReference>
<name>A0A068ZXM8_CLODI</name>
<accession>A0A068ZXM8</accession>
<evidence type="ECO:0000313" key="3">
    <source>
        <dbReference type="EMBL" id="CDS83308.1"/>
    </source>
</evidence>
<reference evidence="2" key="1">
    <citation type="submission" date="2014-07" db="EMBL/GenBank/DDBJ databases">
        <authorList>
            <person name="Monot Marc"/>
        </authorList>
    </citation>
    <scope>NUCLEOTIDE SEQUENCE</scope>
    <source>
        <strain evidence="4">7032989</strain>
        <strain evidence="3">7032994</strain>
    </source>
</reference>
<evidence type="ECO:0000313" key="7">
    <source>
        <dbReference type="EMBL" id="VFD34448.1"/>
    </source>
</evidence>
<keyword evidence="2" id="KW-0282">Flagellum</keyword>
<evidence type="ECO:0000313" key="6">
    <source>
        <dbReference type="EMBL" id="SJT05576.1"/>
    </source>
</evidence>
<dbReference type="EMBL" id="LK932347">
    <property type="protein sequence ID" value="CDS83308.1"/>
    <property type="molecule type" value="Genomic_DNA"/>
</dbReference>
<dbReference type="InterPro" id="IPR001029">
    <property type="entry name" value="Flagellin_N"/>
</dbReference>
<dbReference type="InterPro" id="IPR001492">
    <property type="entry name" value="Flagellin"/>
</dbReference>
<keyword evidence="2" id="KW-0966">Cell projection</keyword>
<keyword evidence="2" id="KW-0969">Cilium</keyword>
<evidence type="ECO:0000313" key="4">
    <source>
        <dbReference type="EMBL" id="CDS98627.1"/>
    </source>
</evidence>
<dbReference type="AlphaFoldDB" id="A0A068ZXM8"/>
<dbReference type="PATRIC" id="fig|1496.1373.peg.3098"/>
<feature type="domain" description="Flagellin N-terminal" evidence="1">
    <location>
        <begin position="3"/>
        <end position="140"/>
    </location>
</feature>
<evidence type="ECO:0000313" key="8">
    <source>
        <dbReference type="Proteomes" id="UP000189137"/>
    </source>
</evidence>
<dbReference type="GeneID" id="66352783"/>
<reference evidence="6 8" key="2">
    <citation type="submission" date="2017-02" db="EMBL/GenBank/DDBJ databases">
        <authorList>
            <consortium name="Pathogen Informatics"/>
        </authorList>
    </citation>
    <scope>NUCLEOTIDE SEQUENCE [LARGE SCALE GENOMIC DNA]</scope>
    <source>
        <strain evidence="7">Clo34</strain>
        <strain evidence="9">clo34</strain>
        <strain evidence="6 8">VRECD0157</strain>
    </source>
</reference>
<evidence type="ECO:0000313" key="5">
    <source>
        <dbReference type="EMBL" id="HBH1540772.1"/>
    </source>
</evidence>
<reference evidence="5" key="3">
    <citation type="journal article" date="2018" name="Genome Biol.">
        <title>SKESA: strategic k-mer extension for scrupulous assemblies.</title>
        <authorList>
            <person name="Souvorov A."/>
            <person name="Agarwala R."/>
            <person name="Lipman D.J."/>
        </authorList>
    </citation>
    <scope>NUCLEOTIDE SEQUENCE</scope>
    <source>
        <strain evidence="5">HN1000</strain>
    </source>
</reference>
<evidence type="ECO:0000313" key="9">
    <source>
        <dbReference type="Proteomes" id="UP000411588"/>
    </source>
</evidence>
<evidence type="ECO:0000259" key="1">
    <source>
        <dbReference type="Pfam" id="PF00669"/>
    </source>
</evidence>